<feature type="signal peptide" evidence="1">
    <location>
        <begin position="1"/>
        <end position="23"/>
    </location>
</feature>
<name>A0A6H1UDC7_9GAMM</name>
<dbReference type="KEGG" id="fes:HER31_04485"/>
<keyword evidence="4" id="KW-1185">Reference proteome</keyword>
<gene>
    <name evidence="3" type="ORF">HER31_04485</name>
</gene>
<evidence type="ECO:0000313" key="3">
    <source>
        <dbReference type="EMBL" id="QIZ76216.1"/>
    </source>
</evidence>
<evidence type="ECO:0000313" key="4">
    <source>
        <dbReference type="Proteomes" id="UP000501602"/>
    </source>
</evidence>
<dbReference type="InterPro" id="IPR050902">
    <property type="entry name" value="ABC_Transporter_SBP"/>
</dbReference>
<feature type="chain" id="PRO_5026174695" evidence="1">
    <location>
        <begin position="24"/>
        <end position="282"/>
    </location>
</feature>
<dbReference type="PROSITE" id="PS50983">
    <property type="entry name" value="FE_B12_PBP"/>
    <property type="match status" value="1"/>
</dbReference>
<organism evidence="3 4">
    <name type="scientific">Ferrimonas lipolytica</name>
    <dbReference type="NCBI Taxonomy" id="2724191"/>
    <lineage>
        <taxon>Bacteria</taxon>
        <taxon>Pseudomonadati</taxon>
        <taxon>Pseudomonadota</taxon>
        <taxon>Gammaproteobacteria</taxon>
        <taxon>Alteromonadales</taxon>
        <taxon>Ferrimonadaceae</taxon>
        <taxon>Ferrimonas</taxon>
    </lineage>
</organism>
<dbReference type="RefSeq" id="WP_168659476.1">
    <property type="nucleotide sequence ID" value="NZ_CP051180.1"/>
</dbReference>
<dbReference type="Gene3D" id="3.40.50.1980">
    <property type="entry name" value="Nitrogenase molybdenum iron protein domain"/>
    <property type="match status" value="2"/>
</dbReference>
<dbReference type="Pfam" id="PF01497">
    <property type="entry name" value="Peripla_BP_2"/>
    <property type="match status" value="1"/>
</dbReference>
<dbReference type="EMBL" id="CP051180">
    <property type="protein sequence ID" value="QIZ76216.1"/>
    <property type="molecule type" value="Genomic_DNA"/>
</dbReference>
<dbReference type="Proteomes" id="UP000501602">
    <property type="component" value="Chromosome"/>
</dbReference>
<evidence type="ECO:0000259" key="2">
    <source>
        <dbReference type="PROSITE" id="PS50983"/>
    </source>
</evidence>
<proteinExistence type="predicted"/>
<evidence type="ECO:0000256" key="1">
    <source>
        <dbReference type="SAM" id="SignalP"/>
    </source>
</evidence>
<keyword evidence="1" id="KW-0732">Signal</keyword>
<feature type="domain" description="Fe/B12 periplasmic-binding" evidence="2">
    <location>
        <begin position="26"/>
        <end position="282"/>
    </location>
</feature>
<sequence length="282" mass="29737">MNRITLKLSATALALSLSLPAMAAERVVSAGAGITELVMALKAQSKLVAVDMSSQVPEDTEIAKLGYHRALSAEGLLSVDPDLVIGSNEMGPEAALSVVRDAKVKVAVLPTSDSPEQLLRNIESLAELLDADPSAGPLLQQQVEEQLQRIASLRAELQREPKVLFLLLRSDRAPKLGGNGTPADRIITLAGGVNGAGFNGYKSASEETLLAMKPDLILVNKPTLDESDAAKQLLENLPLLKFTPAGENGRVINLSTESLLGGLGPTALNATEQLAQRLVEID</sequence>
<protein>
    <submittedName>
        <fullName evidence="3">ABC transporter substrate-binding protein</fullName>
    </submittedName>
</protein>
<accession>A0A6H1UDC7</accession>
<dbReference type="PANTHER" id="PTHR30535:SF4">
    <property type="entry name" value="HEMIN-BINDING PERIPLASMIC PROTEIN HMUT"/>
    <property type="match status" value="1"/>
</dbReference>
<reference evidence="3 4" key="1">
    <citation type="submission" date="2020-04" db="EMBL/GenBank/DDBJ databases">
        <title>Ferrimonas sp. S7 isolated from sea water.</title>
        <authorList>
            <person name="Bae S.S."/>
            <person name="Baek K."/>
        </authorList>
    </citation>
    <scope>NUCLEOTIDE SEQUENCE [LARGE SCALE GENOMIC DNA]</scope>
    <source>
        <strain evidence="3 4">S7</strain>
    </source>
</reference>
<dbReference type="SUPFAM" id="SSF53807">
    <property type="entry name" value="Helical backbone' metal receptor"/>
    <property type="match status" value="1"/>
</dbReference>
<dbReference type="AlphaFoldDB" id="A0A6H1UDC7"/>
<dbReference type="PANTHER" id="PTHR30535">
    <property type="entry name" value="VITAMIN B12-BINDING PROTEIN"/>
    <property type="match status" value="1"/>
</dbReference>
<dbReference type="InterPro" id="IPR002491">
    <property type="entry name" value="ABC_transptr_periplasmic_BD"/>
</dbReference>